<keyword evidence="4 6" id="KW-1133">Transmembrane helix</keyword>
<evidence type="ECO:0000313" key="9">
    <source>
        <dbReference type="Proteomes" id="UP000192578"/>
    </source>
</evidence>
<dbReference type="InterPro" id="IPR045263">
    <property type="entry name" value="GLUT"/>
</dbReference>
<dbReference type="Gene3D" id="1.20.1250.20">
    <property type="entry name" value="MFS general substrate transporter like domains"/>
    <property type="match status" value="2"/>
</dbReference>
<protein>
    <recommendedName>
        <fullName evidence="7">Major facilitator superfamily (MFS) profile domain-containing protein</fullName>
    </recommendedName>
</protein>
<dbReference type="InterPro" id="IPR005829">
    <property type="entry name" value="Sugar_transporter_CS"/>
</dbReference>
<dbReference type="GO" id="GO:0016020">
    <property type="term" value="C:membrane"/>
    <property type="evidence" value="ECO:0007669"/>
    <property type="project" value="UniProtKB-SubCell"/>
</dbReference>
<keyword evidence="5 6" id="KW-0472">Membrane</keyword>
<accession>A0A1W0XDX0</accession>
<dbReference type="Pfam" id="PF00083">
    <property type="entry name" value="Sugar_tr"/>
    <property type="match status" value="2"/>
</dbReference>
<organism evidence="8 9">
    <name type="scientific">Hypsibius exemplaris</name>
    <name type="common">Freshwater tardigrade</name>
    <dbReference type="NCBI Taxonomy" id="2072580"/>
    <lineage>
        <taxon>Eukaryota</taxon>
        <taxon>Metazoa</taxon>
        <taxon>Ecdysozoa</taxon>
        <taxon>Tardigrada</taxon>
        <taxon>Eutardigrada</taxon>
        <taxon>Parachela</taxon>
        <taxon>Hypsibioidea</taxon>
        <taxon>Hypsibiidae</taxon>
        <taxon>Hypsibius</taxon>
    </lineage>
</organism>
<dbReference type="SUPFAM" id="SSF103473">
    <property type="entry name" value="MFS general substrate transporter"/>
    <property type="match status" value="1"/>
</dbReference>
<evidence type="ECO:0000256" key="1">
    <source>
        <dbReference type="ARBA" id="ARBA00004141"/>
    </source>
</evidence>
<dbReference type="PROSITE" id="PS00217">
    <property type="entry name" value="SUGAR_TRANSPORT_2"/>
    <property type="match status" value="1"/>
</dbReference>
<dbReference type="InterPro" id="IPR005828">
    <property type="entry name" value="MFS_sugar_transport-like"/>
</dbReference>
<evidence type="ECO:0000259" key="7">
    <source>
        <dbReference type="PROSITE" id="PS50850"/>
    </source>
</evidence>
<feature type="domain" description="Major facilitator superfamily (MFS) profile" evidence="7">
    <location>
        <begin position="1"/>
        <end position="173"/>
    </location>
</feature>
<comment type="subcellular location">
    <subcellularLocation>
        <location evidence="1">Membrane</location>
        <topology evidence="1">Multi-pass membrane protein</topology>
    </subcellularLocation>
</comment>
<dbReference type="InterPro" id="IPR036259">
    <property type="entry name" value="MFS_trans_sf"/>
</dbReference>
<feature type="transmembrane region" description="Helical" evidence="6">
    <location>
        <begin position="89"/>
        <end position="108"/>
    </location>
</feature>
<gene>
    <name evidence="8" type="ORF">BV898_00602</name>
</gene>
<sequence length="173" mass="18822">MNSIVAVGIILSTLSCTFFIRRFGLKGTIYTASTMPLTGSFLSALISAVHAYELLIIGRFLCGVAEGLTGVAVVMYVSELTPANLRGAFSTIPSCAPIIIMCIGLPFCPDTPRQLFLVKGDKDGAERALVWLRRTPEVHEELAAMQRERAMQKAGKVGPQVSLLGIFKDRYLR</sequence>
<dbReference type="PANTHER" id="PTHR23503">
    <property type="entry name" value="SOLUTE CARRIER FAMILY 2"/>
    <property type="match status" value="1"/>
</dbReference>
<evidence type="ECO:0000256" key="2">
    <source>
        <dbReference type="ARBA" id="ARBA00022448"/>
    </source>
</evidence>
<evidence type="ECO:0000256" key="3">
    <source>
        <dbReference type="ARBA" id="ARBA00022692"/>
    </source>
</evidence>
<keyword evidence="2" id="KW-0813">Transport</keyword>
<dbReference type="GO" id="GO:0015149">
    <property type="term" value="F:hexose transmembrane transporter activity"/>
    <property type="evidence" value="ECO:0007669"/>
    <property type="project" value="TreeGrafter"/>
</dbReference>
<evidence type="ECO:0000256" key="5">
    <source>
        <dbReference type="ARBA" id="ARBA00023136"/>
    </source>
</evidence>
<evidence type="ECO:0000313" key="8">
    <source>
        <dbReference type="EMBL" id="OQV25670.1"/>
    </source>
</evidence>
<keyword evidence="9" id="KW-1185">Reference proteome</keyword>
<evidence type="ECO:0000256" key="4">
    <source>
        <dbReference type="ARBA" id="ARBA00022989"/>
    </source>
</evidence>
<dbReference type="InterPro" id="IPR020846">
    <property type="entry name" value="MFS_dom"/>
</dbReference>
<reference evidence="9" key="1">
    <citation type="submission" date="2017-01" db="EMBL/GenBank/DDBJ databases">
        <title>Comparative genomics of anhydrobiosis in the tardigrade Hypsibius dujardini.</title>
        <authorList>
            <person name="Yoshida Y."/>
            <person name="Koutsovoulos G."/>
            <person name="Laetsch D."/>
            <person name="Stevens L."/>
            <person name="Kumar S."/>
            <person name="Horikawa D."/>
            <person name="Ishino K."/>
            <person name="Komine S."/>
            <person name="Tomita M."/>
            <person name="Blaxter M."/>
            <person name="Arakawa K."/>
        </authorList>
    </citation>
    <scope>NUCLEOTIDE SEQUENCE [LARGE SCALE GENOMIC DNA]</scope>
    <source>
        <strain evidence="9">Z151</strain>
    </source>
</reference>
<keyword evidence="3 6" id="KW-0812">Transmembrane</keyword>
<dbReference type="PROSITE" id="PS50850">
    <property type="entry name" value="MFS"/>
    <property type="match status" value="1"/>
</dbReference>
<dbReference type="PANTHER" id="PTHR23503:SF8">
    <property type="entry name" value="FACILITATED GLUCOSE TRANSPORTER PROTEIN 1"/>
    <property type="match status" value="1"/>
</dbReference>
<dbReference type="AlphaFoldDB" id="A0A1W0XDX0"/>
<evidence type="ECO:0000256" key="6">
    <source>
        <dbReference type="SAM" id="Phobius"/>
    </source>
</evidence>
<dbReference type="Proteomes" id="UP000192578">
    <property type="component" value="Unassembled WGS sequence"/>
</dbReference>
<dbReference type="EMBL" id="MTYJ01000002">
    <property type="protein sequence ID" value="OQV25670.1"/>
    <property type="molecule type" value="Genomic_DNA"/>
</dbReference>
<name>A0A1W0XDX0_HYPEX</name>
<proteinExistence type="predicted"/>
<feature type="transmembrane region" description="Helical" evidence="6">
    <location>
        <begin position="56"/>
        <end position="77"/>
    </location>
</feature>
<comment type="caution">
    <text evidence="8">The sequence shown here is derived from an EMBL/GenBank/DDBJ whole genome shotgun (WGS) entry which is preliminary data.</text>
</comment>
<dbReference type="OrthoDB" id="4142200at2759"/>